<evidence type="ECO:0000313" key="1">
    <source>
        <dbReference type="EMBL" id="BAL54674.1"/>
    </source>
</evidence>
<accession>H5SET8</accession>
<reference evidence="1" key="1">
    <citation type="journal article" date="2005" name="Environ. Microbiol.">
        <title>Genetic and functional properties of uncultivated thermophilic crenarchaeotes from a subsurface gold mine as revealed by analysis of genome fragments.</title>
        <authorList>
            <person name="Nunoura T."/>
            <person name="Hirayama H."/>
            <person name="Takami H."/>
            <person name="Oida H."/>
            <person name="Nishi S."/>
            <person name="Shimamura S."/>
            <person name="Suzuki Y."/>
            <person name="Inagaki F."/>
            <person name="Takai K."/>
            <person name="Nealson K.H."/>
            <person name="Horikoshi K."/>
        </authorList>
    </citation>
    <scope>NUCLEOTIDE SEQUENCE</scope>
</reference>
<sequence>MKTSFMRLLEDKEEITDRLVKIEMRLGRLETSLQELLEIVSERAHTKQTWVRDLHRDDLEVLSPIPITIEEFDDEVVATWPEVEVYASAETESEAIAKLKQEIVQLFEELRETPDKELGKLPRSWKRILLGTIRIKNG</sequence>
<name>H5SET8_9BACT</name>
<organism evidence="1">
    <name type="scientific">uncultured Acetothermia bacterium</name>
    <dbReference type="NCBI Taxonomy" id="236499"/>
    <lineage>
        <taxon>Bacteria</taxon>
        <taxon>Candidatus Bipolaricaulota</taxon>
        <taxon>environmental samples</taxon>
    </lineage>
</organism>
<gene>
    <name evidence="1" type="ORF">HGMM_F17E10C04</name>
</gene>
<dbReference type="EMBL" id="AP011697">
    <property type="protein sequence ID" value="BAL54674.1"/>
    <property type="molecule type" value="Genomic_DNA"/>
</dbReference>
<reference evidence="1" key="2">
    <citation type="journal article" date="2012" name="PLoS ONE">
        <title>A Deeply Branching Thermophilic Bacterium with an Ancient Acetyl-CoA Pathway Dominates a Subsurface Ecosystem.</title>
        <authorList>
            <person name="Takami H."/>
            <person name="Noguchi H."/>
            <person name="Takaki Y."/>
            <person name="Uchiyama I."/>
            <person name="Toyoda A."/>
            <person name="Nishi S."/>
            <person name="Chee G.-J."/>
            <person name="Arai W."/>
            <person name="Nunoura T."/>
            <person name="Itoh T."/>
            <person name="Hattori M."/>
            <person name="Takai K."/>
        </authorList>
    </citation>
    <scope>NUCLEOTIDE SEQUENCE</scope>
</reference>
<dbReference type="AlphaFoldDB" id="H5SET8"/>
<protein>
    <submittedName>
        <fullName evidence="1">Uncharacterized protein</fullName>
    </submittedName>
</protein>
<proteinExistence type="predicted"/>